<organism evidence="7 8">
    <name type="scientific">Paraburkholderia dinghuensis</name>
    <dbReference type="NCBI Taxonomy" id="2305225"/>
    <lineage>
        <taxon>Bacteria</taxon>
        <taxon>Pseudomonadati</taxon>
        <taxon>Pseudomonadota</taxon>
        <taxon>Betaproteobacteria</taxon>
        <taxon>Burkholderiales</taxon>
        <taxon>Burkholderiaceae</taxon>
        <taxon>Paraburkholderia</taxon>
    </lineage>
</organism>
<evidence type="ECO:0000256" key="3">
    <source>
        <dbReference type="ARBA" id="ARBA00022692"/>
    </source>
</evidence>
<sequence length="206" mass="22547">MSIQLYLSFLAAALVLVYTPGPVNVLTMSQALRAGWRRALPCVWGGTAAVLLQLALTALCLNSLLLISEHSLTMLRWLGAAYLVWLGFKQWRSGALAEPGVNASSDSQRGLFWRGFATSGLNPKTLLFFPSFFPQFMSTGAQWSANRQYLVLAATFVVLFALGVASMALFSHRLRHVLQRPKRARAVNRLMGSLLVGMGAMMAGLR</sequence>
<dbReference type="EMBL" id="RQIS01000010">
    <property type="protein sequence ID" value="RQH05325.1"/>
    <property type="molecule type" value="Genomic_DNA"/>
</dbReference>
<keyword evidence="8" id="KW-1185">Reference proteome</keyword>
<dbReference type="PIRSF" id="PIRSF006324">
    <property type="entry name" value="LeuE"/>
    <property type="match status" value="1"/>
</dbReference>
<comment type="caution">
    <text evidence="7">The sequence shown here is derived from an EMBL/GenBank/DDBJ whole genome shotgun (WGS) entry which is preliminary data.</text>
</comment>
<protein>
    <submittedName>
        <fullName evidence="7">LysE family translocator</fullName>
    </submittedName>
</protein>
<keyword evidence="5 6" id="KW-0472">Membrane</keyword>
<evidence type="ECO:0000256" key="4">
    <source>
        <dbReference type="ARBA" id="ARBA00022989"/>
    </source>
</evidence>
<evidence type="ECO:0000256" key="5">
    <source>
        <dbReference type="ARBA" id="ARBA00023136"/>
    </source>
</evidence>
<accession>A0A3N6MTW2</accession>
<evidence type="ECO:0000313" key="8">
    <source>
        <dbReference type="Proteomes" id="UP000272778"/>
    </source>
</evidence>
<keyword evidence="4 6" id="KW-1133">Transmembrane helix</keyword>
<keyword evidence="3 6" id="KW-0812">Transmembrane</keyword>
<dbReference type="Proteomes" id="UP000272778">
    <property type="component" value="Unassembled WGS sequence"/>
</dbReference>
<name>A0A3N6MTW2_9BURK</name>
<dbReference type="PANTHER" id="PTHR30086:SF20">
    <property type="entry name" value="ARGININE EXPORTER PROTEIN ARGO-RELATED"/>
    <property type="match status" value="1"/>
</dbReference>
<dbReference type="PANTHER" id="PTHR30086">
    <property type="entry name" value="ARGININE EXPORTER PROTEIN ARGO"/>
    <property type="match status" value="1"/>
</dbReference>
<dbReference type="AlphaFoldDB" id="A0A3N6MTW2"/>
<dbReference type="InterPro" id="IPR001123">
    <property type="entry name" value="LeuE-type"/>
</dbReference>
<feature type="transmembrane region" description="Helical" evidence="6">
    <location>
        <begin position="6"/>
        <end position="27"/>
    </location>
</feature>
<reference evidence="7 8" key="1">
    <citation type="submission" date="2018-11" db="EMBL/GenBank/DDBJ databases">
        <title>Paraburkholderia sp. DHOA04, isolated from soil.</title>
        <authorList>
            <person name="Gao Z.-H."/>
            <person name="Qiu L.-H."/>
            <person name="Fu J.-C."/>
        </authorList>
    </citation>
    <scope>NUCLEOTIDE SEQUENCE [LARGE SCALE GENOMIC DNA]</scope>
    <source>
        <strain evidence="7 8">DHOA04</strain>
    </source>
</reference>
<dbReference type="RefSeq" id="WP_124151813.1">
    <property type="nucleotide sequence ID" value="NZ_RQIS01000010.1"/>
</dbReference>
<dbReference type="OrthoDB" id="9804822at2"/>
<feature type="transmembrane region" description="Helical" evidence="6">
    <location>
        <begin position="149"/>
        <end position="174"/>
    </location>
</feature>
<keyword evidence="2" id="KW-1003">Cell membrane</keyword>
<feature type="transmembrane region" description="Helical" evidence="6">
    <location>
        <begin position="39"/>
        <end position="68"/>
    </location>
</feature>
<evidence type="ECO:0000256" key="2">
    <source>
        <dbReference type="ARBA" id="ARBA00022475"/>
    </source>
</evidence>
<feature type="transmembrane region" description="Helical" evidence="6">
    <location>
        <begin position="111"/>
        <end position="129"/>
    </location>
</feature>
<comment type="subcellular location">
    <subcellularLocation>
        <location evidence="1">Cell membrane</location>
        <topology evidence="1">Multi-pass membrane protein</topology>
    </subcellularLocation>
</comment>
<feature type="transmembrane region" description="Helical" evidence="6">
    <location>
        <begin position="186"/>
        <end position="205"/>
    </location>
</feature>
<gene>
    <name evidence="7" type="ORF">D1Y85_14765</name>
</gene>
<evidence type="ECO:0000313" key="7">
    <source>
        <dbReference type="EMBL" id="RQH05325.1"/>
    </source>
</evidence>
<dbReference type="GO" id="GO:0015171">
    <property type="term" value="F:amino acid transmembrane transporter activity"/>
    <property type="evidence" value="ECO:0007669"/>
    <property type="project" value="TreeGrafter"/>
</dbReference>
<evidence type="ECO:0000256" key="1">
    <source>
        <dbReference type="ARBA" id="ARBA00004651"/>
    </source>
</evidence>
<dbReference type="GO" id="GO:0005886">
    <property type="term" value="C:plasma membrane"/>
    <property type="evidence" value="ECO:0007669"/>
    <property type="project" value="UniProtKB-SubCell"/>
</dbReference>
<dbReference type="Pfam" id="PF01810">
    <property type="entry name" value="LysE"/>
    <property type="match status" value="1"/>
</dbReference>
<proteinExistence type="predicted"/>
<evidence type="ECO:0000256" key="6">
    <source>
        <dbReference type="SAM" id="Phobius"/>
    </source>
</evidence>